<feature type="transmembrane region" description="Helical" evidence="1">
    <location>
        <begin position="171"/>
        <end position="195"/>
    </location>
</feature>
<dbReference type="PROSITE" id="PS50887">
    <property type="entry name" value="GGDEF"/>
    <property type="match status" value="1"/>
</dbReference>
<dbReference type="InterPro" id="IPR031621">
    <property type="entry name" value="HisKA_7TM"/>
</dbReference>
<feature type="transmembrane region" description="Helical" evidence="1">
    <location>
        <begin position="98"/>
        <end position="117"/>
    </location>
</feature>
<dbReference type="PANTHER" id="PTHR45138">
    <property type="entry name" value="REGULATORY COMPONENTS OF SENSORY TRANSDUCTION SYSTEM"/>
    <property type="match status" value="1"/>
</dbReference>
<protein>
    <recommendedName>
        <fullName evidence="2">GGDEF domain-containing protein</fullName>
    </recommendedName>
</protein>
<name>A0A3G9IU73_9BACL</name>
<dbReference type="SMART" id="SM00267">
    <property type="entry name" value="GGDEF"/>
    <property type="match status" value="1"/>
</dbReference>
<dbReference type="InterPro" id="IPR043128">
    <property type="entry name" value="Rev_trsase/Diguanyl_cyclase"/>
</dbReference>
<feature type="transmembrane region" description="Helical" evidence="1">
    <location>
        <begin position="64"/>
        <end position="86"/>
    </location>
</feature>
<dbReference type="InterPro" id="IPR000160">
    <property type="entry name" value="GGDEF_dom"/>
</dbReference>
<dbReference type="InterPro" id="IPR000014">
    <property type="entry name" value="PAS"/>
</dbReference>
<feature type="transmembrane region" description="Helical" evidence="1">
    <location>
        <begin position="201"/>
        <end position="221"/>
    </location>
</feature>
<evidence type="ECO:0000313" key="4">
    <source>
        <dbReference type="Proteomes" id="UP000275368"/>
    </source>
</evidence>
<keyword evidence="1" id="KW-0472">Membrane</keyword>
<dbReference type="AlphaFoldDB" id="A0A3G9IU73"/>
<dbReference type="Proteomes" id="UP000275368">
    <property type="component" value="Chromosome"/>
</dbReference>
<organism evidence="3 4">
    <name type="scientific">Paenibacillus baekrokdamisoli</name>
    <dbReference type="NCBI Taxonomy" id="1712516"/>
    <lineage>
        <taxon>Bacteria</taxon>
        <taxon>Bacillati</taxon>
        <taxon>Bacillota</taxon>
        <taxon>Bacilli</taxon>
        <taxon>Bacillales</taxon>
        <taxon>Paenibacillaceae</taxon>
        <taxon>Paenibacillus</taxon>
    </lineage>
</organism>
<dbReference type="Gene3D" id="3.30.450.20">
    <property type="entry name" value="PAS domain"/>
    <property type="match status" value="1"/>
</dbReference>
<feature type="transmembrane region" description="Helical" evidence="1">
    <location>
        <begin position="34"/>
        <end position="52"/>
    </location>
</feature>
<dbReference type="NCBIfam" id="TIGR00254">
    <property type="entry name" value="GGDEF"/>
    <property type="match status" value="1"/>
</dbReference>
<keyword evidence="1" id="KW-0812">Transmembrane</keyword>
<dbReference type="EMBL" id="AP019308">
    <property type="protein sequence ID" value="BBH21802.1"/>
    <property type="molecule type" value="Genomic_DNA"/>
</dbReference>
<accession>A0A3G9IU73</accession>
<feature type="transmembrane region" description="Helical" evidence="1">
    <location>
        <begin position="6"/>
        <end position="27"/>
    </location>
</feature>
<evidence type="ECO:0000256" key="1">
    <source>
        <dbReference type="SAM" id="Phobius"/>
    </source>
</evidence>
<dbReference type="Pfam" id="PF13188">
    <property type="entry name" value="PAS_8"/>
    <property type="match status" value="1"/>
</dbReference>
<dbReference type="InterPro" id="IPR029787">
    <property type="entry name" value="Nucleotide_cyclase"/>
</dbReference>
<evidence type="ECO:0000259" key="2">
    <source>
        <dbReference type="PROSITE" id="PS50887"/>
    </source>
</evidence>
<dbReference type="SUPFAM" id="SSF55785">
    <property type="entry name" value="PYP-like sensor domain (PAS domain)"/>
    <property type="match status" value="1"/>
</dbReference>
<keyword evidence="1" id="KW-1133">Transmembrane helix</keyword>
<reference evidence="3 4" key="1">
    <citation type="submission" date="2018-11" db="EMBL/GenBank/DDBJ databases">
        <title>Complete genome sequence of Paenibacillus baekrokdamisoli strain KCTC 33723.</title>
        <authorList>
            <person name="Kang S.W."/>
            <person name="Lee K.C."/>
            <person name="Kim K.K."/>
            <person name="Kim J.S."/>
            <person name="Kim D.S."/>
            <person name="Ko S.H."/>
            <person name="Yang S.H."/>
            <person name="Lee J.S."/>
        </authorList>
    </citation>
    <scope>NUCLEOTIDE SEQUENCE [LARGE SCALE GENOMIC DNA]</scope>
    <source>
        <strain evidence="3 4">KCTC 33723</strain>
    </source>
</reference>
<feature type="domain" description="GGDEF" evidence="2">
    <location>
        <begin position="413"/>
        <end position="554"/>
    </location>
</feature>
<dbReference type="InterPro" id="IPR035965">
    <property type="entry name" value="PAS-like_dom_sf"/>
</dbReference>
<feature type="transmembrane region" description="Helical" evidence="1">
    <location>
        <begin position="137"/>
        <end position="159"/>
    </location>
</feature>
<dbReference type="PANTHER" id="PTHR45138:SF9">
    <property type="entry name" value="DIGUANYLATE CYCLASE DGCM-RELATED"/>
    <property type="match status" value="1"/>
</dbReference>
<dbReference type="CDD" id="cd01949">
    <property type="entry name" value="GGDEF"/>
    <property type="match status" value="1"/>
</dbReference>
<sequence>MGLLTWLDISLFLILFVLFAYVFVYNVITRLHKVYLLFHFFMMIWPLGQVAVHTTDNPQLQLTYITISFVGLSMIGFGWLLFSNFLINQSYMPRRRSLFYMVLPALLVAIGIASNPWNSFVEAVDGRYEERIYGPIFWLMLAVLLGYFIYSLCLLWRASHSVSTIQDRSQIANALLGIFILIFFTVLDLTLNVLLDPWLPVIPGLTSLGIVLSDIYFIISIQKHRMFDRSKISQQLVVDTIAVGILVLDNQDHVIEMNPRVVPQLGIKLGDRLDMDNIMVSFSSNNQTEEFLQAYWMNPFERLQTEICFNNADKPNHLSLNVAPIIADKRIIGRVITFQDISELRGLIDESKKQYVALQERNRALMFMQDELFQANQKLERMAITDGLTGCFNRRYLMQQLEHEVMINVRYRIPFAIFLFDIDLFKTVNDRYGHPVGDEVIRRTADIVRSVLRRTDILARYGGEEFTVYLPHTNRAQAEMLAQRIRTAVESNKIPSGVENTQISVTISMGVIAIEEPLDVQLLDAKAYLRELFVNVDAALYKAKDNGRNRVVNF</sequence>
<dbReference type="RefSeq" id="WP_232016449.1">
    <property type="nucleotide sequence ID" value="NZ_AP019308.1"/>
</dbReference>
<dbReference type="Pfam" id="PF00990">
    <property type="entry name" value="GGDEF"/>
    <property type="match status" value="1"/>
</dbReference>
<evidence type="ECO:0000313" key="3">
    <source>
        <dbReference type="EMBL" id="BBH21802.1"/>
    </source>
</evidence>
<dbReference type="SUPFAM" id="SSF55073">
    <property type="entry name" value="Nucleotide cyclase"/>
    <property type="match status" value="1"/>
</dbReference>
<dbReference type="KEGG" id="pbk:Back11_31470"/>
<dbReference type="FunFam" id="3.30.70.270:FF:000001">
    <property type="entry name" value="Diguanylate cyclase domain protein"/>
    <property type="match status" value="1"/>
</dbReference>
<dbReference type="InterPro" id="IPR050469">
    <property type="entry name" value="Diguanylate_Cyclase"/>
</dbReference>
<gene>
    <name evidence="3" type="ORF">Back11_31470</name>
</gene>
<dbReference type="GO" id="GO:0052621">
    <property type="term" value="F:diguanylate cyclase activity"/>
    <property type="evidence" value="ECO:0007669"/>
    <property type="project" value="TreeGrafter"/>
</dbReference>
<dbReference type="Pfam" id="PF16927">
    <property type="entry name" value="HisKA_7TM"/>
    <property type="match status" value="1"/>
</dbReference>
<dbReference type="Gene3D" id="3.30.70.270">
    <property type="match status" value="1"/>
</dbReference>
<proteinExistence type="predicted"/>
<keyword evidence="4" id="KW-1185">Reference proteome</keyword>